<dbReference type="Gene3D" id="3.30.70.2450">
    <property type="match status" value="1"/>
</dbReference>
<dbReference type="PRINTS" id="PR00420">
    <property type="entry name" value="RNGMNOXGNASE"/>
</dbReference>
<dbReference type="EMBL" id="WBKG01000013">
    <property type="protein sequence ID" value="KAB1987525.1"/>
    <property type="molecule type" value="Genomic_DNA"/>
</dbReference>
<evidence type="ECO:0000259" key="4">
    <source>
        <dbReference type="Pfam" id="PF01494"/>
    </source>
</evidence>
<dbReference type="InterPro" id="IPR036188">
    <property type="entry name" value="FAD/NAD-bd_sf"/>
</dbReference>
<evidence type="ECO:0000313" key="6">
    <source>
        <dbReference type="Proteomes" id="UP000442990"/>
    </source>
</evidence>
<protein>
    <submittedName>
        <fullName evidence="5">Monooxygenase</fullName>
    </submittedName>
</protein>
<evidence type="ECO:0000313" key="5">
    <source>
        <dbReference type="EMBL" id="KAB1987525.1"/>
    </source>
</evidence>
<accession>A0A7J5DGR0</accession>
<keyword evidence="5" id="KW-0560">Oxidoreductase</keyword>
<dbReference type="InterPro" id="IPR002938">
    <property type="entry name" value="FAD-bd"/>
</dbReference>
<dbReference type="PANTHER" id="PTHR43004:SF19">
    <property type="entry name" value="BINDING MONOOXYGENASE, PUTATIVE (JCVI)-RELATED"/>
    <property type="match status" value="1"/>
</dbReference>
<gene>
    <name evidence="5" type="ORF">F8144_17565</name>
</gene>
<dbReference type="InterPro" id="IPR050641">
    <property type="entry name" value="RIFMO-like"/>
</dbReference>
<dbReference type="Pfam" id="PF21274">
    <property type="entry name" value="Rng_hyd_C"/>
    <property type="match status" value="1"/>
</dbReference>
<dbReference type="AlphaFoldDB" id="A0A7J5DGR0"/>
<dbReference type="SUPFAM" id="SSF51905">
    <property type="entry name" value="FAD/NAD(P)-binding domain"/>
    <property type="match status" value="1"/>
</dbReference>
<dbReference type="Gene3D" id="3.40.30.120">
    <property type="match status" value="1"/>
</dbReference>
<organism evidence="5 6">
    <name type="scientific">Streptomyces triticiradicis</name>
    <dbReference type="NCBI Taxonomy" id="2651189"/>
    <lineage>
        <taxon>Bacteria</taxon>
        <taxon>Bacillati</taxon>
        <taxon>Actinomycetota</taxon>
        <taxon>Actinomycetes</taxon>
        <taxon>Kitasatosporales</taxon>
        <taxon>Streptomycetaceae</taxon>
        <taxon>Streptomyces</taxon>
    </lineage>
</organism>
<keyword evidence="5" id="KW-0503">Monooxygenase</keyword>
<dbReference type="PANTHER" id="PTHR43004">
    <property type="entry name" value="TRK SYSTEM POTASSIUM UPTAKE PROTEIN"/>
    <property type="match status" value="1"/>
</dbReference>
<name>A0A7J5DGR0_9ACTN</name>
<dbReference type="Gene3D" id="3.50.50.60">
    <property type="entry name" value="FAD/NAD(P)-binding domain"/>
    <property type="match status" value="1"/>
</dbReference>
<keyword evidence="2" id="KW-0285">Flavoprotein</keyword>
<evidence type="ECO:0000256" key="2">
    <source>
        <dbReference type="ARBA" id="ARBA00022630"/>
    </source>
</evidence>
<sequence>MAKSAIIVGAGPVGLMLAGELRLGGADVVVYDRLPAPSGESRGLGFTSRTAEVLDQRGLLERLGDIRWGKQGHYGGIRIDFSLLDESHFGIMGLAQSVTEDMLGRWIDELGVEVRRGHDLTTLTETEDGVVLGFQGPDGYTEATGTYVIGCDGGKSTVRTLAGIDFPGDEATRGMYLADVVGADIRMRPIGERIEGGGMVLSVTLEPGVDRIVIHEPGVRPHHGEGELEFSELADAWQRMTGEDIHGASASWMCALTNATGLAAQYRKGRVFLAGDSAHDHAPLGAQGVSVGLQDAVNLGWKLAAVLGDRAPQSLLDTYHTERHPIGEQLMRDVHSMSMLYLAGEEMEPLRAVVRELVTLPEAARRLAGRVSGLHIKYDMGAGEHPLLGLRLAPHRAVERADGSRTTVAELLHRGRGLLIVTDGDGGPVELAARWADRVDVITGAWADQEAGHHDAPHALLVRPDGHIAWAAPAGGDLEAALTRWFGTPAAV</sequence>
<evidence type="ECO:0000256" key="1">
    <source>
        <dbReference type="ARBA" id="ARBA00001974"/>
    </source>
</evidence>
<dbReference type="GO" id="GO:0071949">
    <property type="term" value="F:FAD binding"/>
    <property type="evidence" value="ECO:0007669"/>
    <property type="project" value="InterPro"/>
</dbReference>
<reference evidence="5 6" key="1">
    <citation type="submission" date="2019-09" db="EMBL/GenBank/DDBJ databases">
        <title>Isolation and identification of active actinomycetes.</title>
        <authorList>
            <person name="Yu Z."/>
            <person name="Han C."/>
            <person name="Yu B."/>
        </authorList>
    </citation>
    <scope>NUCLEOTIDE SEQUENCE [LARGE SCALE GENOMIC DNA]</scope>
    <source>
        <strain evidence="5 6">NEAU-H2</strain>
    </source>
</reference>
<proteinExistence type="predicted"/>
<evidence type="ECO:0000256" key="3">
    <source>
        <dbReference type="ARBA" id="ARBA00022827"/>
    </source>
</evidence>
<keyword evidence="6" id="KW-1185">Reference proteome</keyword>
<dbReference type="Pfam" id="PF01494">
    <property type="entry name" value="FAD_binding_3"/>
    <property type="match status" value="1"/>
</dbReference>
<dbReference type="Proteomes" id="UP000442990">
    <property type="component" value="Unassembled WGS sequence"/>
</dbReference>
<keyword evidence="3" id="KW-0274">FAD</keyword>
<feature type="domain" description="FAD-binding" evidence="4">
    <location>
        <begin position="5"/>
        <end position="332"/>
    </location>
</feature>
<dbReference type="RefSeq" id="WP_151470278.1">
    <property type="nucleotide sequence ID" value="NZ_WBKG01000013.1"/>
</dbReference>
<comment type="caution">
    <text evidence="5">The sequence shown here is derived from an EMBL/GenBank/DDBJ whole genome shotgun (WGS) entry which is preliminary data.</text>
</comment>
<comment type="cofactor">
    <cofactor evidence="1">
        <name>FAD</name>
        <dbReference type="ChEBI" id="CHEBI:57692"/>
    </cofactor>
</comment>
<dbReference type="GO" id="GO:0016709">
    <property type="term" value="F:oxidoreductase activity, acting on paired donors, with incorporation or reduction of molecular oxygen, NAD(P)H as one donor, and incorporation of one atom of oxygen"/>
    <property type="evidence" value="ECO:0007669"/>
    <property type="project" value="UniProtKB-ARBA"/>
</dbReference>